<name>A0A0J6ILR4_9PSED</name>
<dbReference type="InterPro" id="IPR013022">
    <property type="entry name" value="Xyl_isomerase-like_TIM-brl"/>
</dbReference>
<proteinExistence type="predicted"/>
<feature type="domain" description="Xylose isomerase-like TIM barrel" evidence="1">
    <location>
        <begin position="40"/>
        <end position="258"/>
    </location>
</feature>
<evidence type="ECO:0000313" key="2">
    <source>
        <dbReference type="EMBL" id="KMN13052.1"/>
    </source>
</evidence>
<comment type="caution">
    <text evidence="2">The sequence shown here is derived from an EMBL/GenBank/DDBJ whole genome shotgun (WGS) entry which is preliminary data.</text>
</comment>
<sequence length="284" mass="31418">MQPLALSQITTSPLTLEQDLLLCLRLGCALEIAEKKLSDDSGRAREQLEQIKESGVRITSIQPRTLTIFPSASAPQPSNPQVRLEQLMMSVERFSSFWPGLPLITNTGADSNGNEARVWDGCVEHYQTLAVHAERQGMRIALEALGPSLMNRNSVLFTFSQAHAMANAVDHPHFGLCLDLYNSWQDAALLTSISAHKLFIVQLADWRRPRSLHDRRALGDGEIPFRDLLGALAASGYAGDYVLEIFSESVDDSLWQDAPTLIQAVEHSIAAFNEWSLHGQCRIG</sequence>
<dbReference type="STRING" id="1608994.TU86_13235"/>
<dbReference type="AlphaFoldDB" id="A0A0J6ILR4"/>
<dbReference type="PATRIC" id="fig|1608994.3.peg.3297"/>
<dbReference type="PANTHER" id="PTHR12110">
    <property type="entry name" value="HYDROXYPYRUVATE ISOMERASE"/>
    <property type="match status" value="1"/>
</dbReference>
<accession>A0A0J6ILR4</accession>
<organism evidence="2 3">
    <name type="scientific">Pseudomonas weihenstephanensis</name>
    <dbReference type="NCBI Taxonomy" id="1608994"/>
    <lineage>
        <taxon>Bacteria</taxon>
        <taxon>Pseudomonadati</taxon>
        <taxon>Pseudomonadota</taxon>
        <taxon>Gammaproteobacteria</taxon>
        <taxon>Pseudomonadales</taxon>
        <taxon>Pseudomonadaceae</taxon>
        <taxon>Pseudomonas</taxon>
    </lineage>
</organism>
<evidence type="ECO:0000259" key="1">
    <source>
        <dbReference type="Pfam" id="PF01261"/>
    </source>
</evidence>
<gene>
    <name evidence="2" type="ORF">TU86_13235</name>
</gene>
<dbReference type="Proteomes" id="UP000036325">
    <property type="component" value="Unassembled WGS sequence"/>
</dbReference>
<dbReference type="InterPro" id="IPR036237">
    <property type="entry name" value="Xyl_isomerase-like_sf"/>
</dbReference>
<protein>
    <recommendedName>
        <fullName evidence="1">Xylose isomerase-like TIM barrel domain-containing protein</fullName>
    </recommendedName>
</protein>
<dbReference type="Pfam" id="PF01261">
    <property type="entry name" value="AP_endonuc_2"/>
    <property type="match status" value="1"/>
</dbReference>
<dbReference type="InterPro" id="IPR050312">
    <property type="entry name" value="IolE/XylAMocC-like"/>
</dbReference>
<dbReference type="SUPFAM" id="SSF51658">
    <property type="entry name" value="Xylose isomerase-like"/>
    <property type="match status" value="1"/>
</dbReference>
<reference evidence="2 3" key="1">
    <citation type="submission" date="2015-02" db="EMBL/GenBank/DDBJ databases">
        <title>Pseudomonas helleri sp. nov. and Pseudomonas weihenstephanensis sp. nov., isolated from raw cows milk.</title>
        <authorList>
            <person name="von Neubeck M."/>
            <person name="Huptas C."/>
            <person name="Wenning M."/>
            <person name="Scherer S."/>
        </authorList>
    </citation>
    <scope>NUCLEOTIDE SEQUENCE [LARGE SCALE GENOMIC DNA]</scope>
    <source>
        <strain evidence="2 3">DSM 29166</strain>
    </source>
</reference>
<dbReference type="RefSeq" id="WP_048364776.1">
    <property type="nucleotide sequence ID" value="NZ_JYLF01000005.1"/>
</dbReference>
<evidence type="ECO:0000313" key="3">
    <source>
        <dbReference type="Proteomes" id="UP000036325"/>
    </source>
</evidence>
<dbReference type="Gene3D" id="3.20.20.150">
    <property type="entry name" value="Divalent-metal-dependent TIM barrel enzymes"/>
    <property type="match status" value="1"/>
</dbReference>
<dbReference type="OrthoDB" id="9787068at2"/>
<dbReference type="EMBL" id="JYLF01000005">
    <property type="protein sequence ID" value="KMN13052.1"/>
    <property type="molecule type" value="Genomic_DNA"/>
</dbReference>